<dbReference type="InterPro" id="IPR036526">
    <property type="entry name" value="C-N_Hydrolase_sf"/>
</dbReference>
<sequence length="513" mass="55342">MIARAHRFAAPAAAAIAGVLQALSLAWPGSGQPLWWLQILSLAVLAGLLQRQSGWRGAAVVAWCFGTAWLVATFWWLFISMHVYGGLPALLAGLAVLLLAAFLALDYALAAALWRHATPRGPGWDAALFAALWLGAELLRGTLYTGFPWGAGGYAHVDGPLAVFAPWVGVYGIGALAAWSAYLLSLFVQHPAGSWRYWVAVLASAGLLAACNAHTRLSTPEPAGPRLRVGLLQGNIPQDEKFEGGTGIPLALEWYGKRLRDTDAQLVVAPETAIPLLPVQLPDGYLEGMRDTFARGARAALVGIPLGNFDQGYTNSVMGFAPGAAPYRYHKHHLVPFGEFIPPFFKWFTRMMNIPLGDFNRGDVGQPSFAWGGQRLAPNICYEDLFGEELGARFADPATAPTVFVNLSNIAWFGDTVAIDQHLQISRMRALEFERPMIRATNTGATAIIDRHGNVSANLPRLTRGVLVGEVEGGTAITPFARWVSRFGLWPLWAVAAVAALVGWRGRRPGAQP</sequence>
<dbReference type="PROSITE" id="PS50263">
    <property type="entry name" value="CN_HYDROLASE"/>
    <property type="match status" value="1"/>
</dbReference>
<evidence type="ECO:0000256" key="3">
    <source>
        <dbReference type="ARBA" id="ARBA00022475"/>
    </source>
</evidence>
<name>A0A923SBK3_9BURK</name>
<comment type="function">
    <text evidence="9">Catalyzes the phospholipid dependent N-acylation of the N-terminal cysteine of apolipoprotein, the last step in lipoprotein maturation.</text>
</comment>
<comment type="caution">
    <text evidence="11">The sequence shown here is derived from an EMBL/GenBank/DDBJ whole genome shotgun (WGS) entry which is preliminary data.</text>
</comment>
<dbReference type="EC" id="2.3.1.269" evidence="9"/>
<dbReference type="Proteomes" id="UP000608513">
    <property type="component" value="Unassembled WGS sequence"/>
</dbReference>
<dbReference type="InterPro" id="IPR003010">
    <property type="entry name" value="C-N_Hydrolase"/>
</dbReference>
<keyword evidence="3 9" id="KW-1003">Cell membrane</keyword>
<keyword evidence="12" id="KW-1185">Reference proteome</keyword>
<feature type="transmembrane region" description="Helical" evidence="9">
    <location>
        <begin position="195"/>
        <end position="215"/>
    </location>
</feature>
<proteinExistence type="inferred from homology"/>
<dbReference type="AlphaFoldDB" id="A0A923SBK3"/>
<evidence type="ECO:0000256" key="6">
    <source>
        <dbReference type="ARBA" id="ARBA00022989"/>
    </source>
</evidence>
<dbReference type="GO" id="GO:0016410">
    <property type="term" value="F:N-acyltransferase activity"/>
    <property type="evidence" value="ECO:0007669"/>
    <property type="project" value="UniProtKB-UniRule"/>
</dbReference>
<protein>
    <recommendedName>
        <fullName evidence="9">Apolipoprotein N-acyltransferase</fullName>
        <shortName evidence="9">ALP N-acyltransferase</shortName>
        <ecNumber evidence="9">2.3.1.269</ecNumber>
    </recommendedName>
</protein>
<reference evidence="11" key="1">
    <citation type="submission" date="2020-08" db="EMBL/GenBank/DDBJ databases">
        <title>Ramlibacter sp. USB13 16S ribosomal RNA gene genome sequencing and assembly.</title>
        <authorList>
            <person name="Kang M."/>
        </authorList>
    </citation>
    <scope>NUCLEOTIDE SEQUENCE</scope>
    <source>
        <strain evidence="11">USB13</strain>
    </source>
</reference>
<dbReference type="PANTHER" id="PTHR38686">
    <property type="entry name" value="APOLIPOPROTEIN N-ACYLTRANSFERASE"/>
    <property type="match status" value="1"/>
</dbReference>
<dbReference type="GO" id="GO:0042158">
    <property type="term" value="P:lipoprotein biosynthetic process"/>
    <property type="evidence" value="ECO:0007669"/>
    <property type="project" value="UniProtKB-UniRule"/>
</dbReference>
<evidence type="ECO:0000256" key="9">
    <source>
        <dbReference type="HAMAP-Rule" id="MF_01148"/>
    </source>
</evidence>
<evidence type="ECO:0000256" key="5">
    <source>
        <dbReference type="ARBA" id="ARBA00022692"/>
    </source>
</evidence>
<gene>
    <name evidence="9 11" type="primary">lnt</name>
    <name evidence="11" type="ORF">H8N03_13445</name>
</gene>
<dbReference type="NCBIfam" id="TIGR00546">
    <property type="entry name" value="lnt"/>
    <property type="match status" value="1"/>
</dbReference>
<evidence type="ECO:0000259" key="10">
    <source>
        <dbReference type="PROSITE" id="PS50263"/>
    </source>
</evidence>
<evidence type="ECO:0000256" key="1">
    <source>
        <dbReference type="ARBA" id="ARBA00004651"/>
    </source>
</evidence>
<dbReference type="HAMAP" id="MF_01148">
    <property type="entry name" value="Lnt"/>
    <property type="match status" value="1"/>
</dbReference>
<dbReference type="RefSeq" id="WP_187076705.1">
    <property type="nucleotide sequence ID" value="NZ_JACORT010000005.1"/>
</dbReference>
<dbReference type="InterPro" id="IPR045378">
    <property type="entry name" value="LNT_N"/>
</dbReference>
<evidence type="ECO:0000313" key="11">
    <source>
        <dbReference type="EMBL" id="MBC5783955.1"/>
    </source>
</evidence>
<feature type="domain" description="CN hydrolase" evidence="10">
    <location>
        <begin position="232"/>
        <end position="473"/>
    </location>
</feature>
<feature type="transmembrane region" description="Helical" evidence="9">
    <location>
        <begin position="126"/>
        <end position="147"/>
    </location>
</feature>
<comment type="subcellular location">
    <subcellularLocation>
        <location evidence="1 9">Cell membrane</location>
        <topology evidence="1 9">Multi-pass membrane protein</topology>
    </subcellularLocation>
</comment>
<dbReference type="Pfam" id="PF20154">
    <property type="entry name" value="LNT_N"/>
    <property type="match status" value="1"/>
</dbReference>
<dbReference type="CDD" id="cd07571">
    <property type="entry name" value="ALP_N-acyl_transferase"/>
    <property type="match status" value="1"/>
</dbReference>
<evidence type="ECO:0000256" key="7">
    <source>
        <dbReference type="ARBA" id="ARBA00023136"/>
    </source>
</evidence>
<dbReference type="InterPro" id="IPR004563">
    <property type="entry name" value="Apolipo_AcylTrfase"/>
</dbReference>
<dbReference type="SUPFAM" id="SSF56317">
    <property type="entry name" value="Carbon-nitrogen hydrolase"/>
    <property type="match status" value="1"/>
</dbReference>
<keyword evidence="7 9" id="KW-0472">Membrane</keyword>
<organism evidence="11 12">
    <name type="scientific">Ramlibacter cellulosilyticus</name>
    <dbReference type="NCBI Taxonomy" id="2764187"/>
    <lineage>
        <taxon>Bacteria</taxon>
        <taxon>Pseudomonadati</taxon>
        <taxon>Pseudomonadota</taxon>
        <taxon>Betaproteobacteria</taxon>
        <taxon>Burkholderiales</taxon>
        <taxon>Comamonadaceae</taxon>
        <taxon>Ramlibacter</taxon>
    </lineage>
</organism>
<evidence type="ECO:0000256" key="2">
    <source>
        <dbReference type="ARBA" id="ARBA00010065"/>
    </source>
</evidence>
<feature type="transmembrane region" description="Helical" evidence="9">
    <location>
        <begin position="57"/>
        <end position="78"/>
    </location>
</feature>
<dbReference type="PANTHER" id="PTHR38686:SF1">
    <property type="entry name" value="APOLIPOPROTEIN N-ACYLTRANSFERASE"/>
    <property type="match status" value="1"/>
</dbReference>
<feature type="transmembrane region" description="Helical" evidence="9">
    <location>
        <begin position="34"/>
        <end position="50"/>
    </location>
</feature>
<comment type="pathway">
    <text evidence="9">Protein modification; lipoprotein biosynthesis (N-acyl transfer).</text>
</comment>
<feature type="transmembrane region" description="Helical" evidence="9">
    <location>
        <begin position="167"/>
        <end position="188"/>
    </location>
</feature>
<comment type="catalytic activity">
    <reaction evidence="9">
        <text>N-terminal S-1,2-diacyl-sn-glyceryl-L-cysteinyl-[lipoprotein] + a glycerophospholipid = N-acyl-S-1,2-diacyl-sn-glyceryl-L-cysteinyl-[lipoprotein] + a 2-acyl-sn-glycero-3-phospholipid + H(+)</text>
        <dbReference type="Rhea" id="RHEA:48228"/>
        <dbReference type="Rhea" id="RHEA-COMP:14681"/>
        <dbReference type="Rhea" id="RHEA-COMP:14684"/>
        <dbReference type="ChEBI" id="CHEBI:15378"/>
        <dbReference type="ChEBI" id="CHEBI:136912"/>
        <dbReference type="ChEBI" id="CHEBI:140656"/>
        <dbReference type="ChEBI" id="CHEBI:140657"/>
        <dbReference type="ChEBI" id="CHEBI:140660"/>
        <dbReference type="EC" id="2.3.1.269"/>
    </reaction>
</comment>
<dbReference type="Gene3D" id="3.60.110.10">
    <property type="entry name" value="Carbon-nitrogen hydrolase"/>
    <property type="match status" value="1"/>
</dbReference>
<keyword evidence="5 9" id="KW-0812">Transmembrane</keyword>
<feature type="transmembrane region" description="Helical" evidence="9">
    <location>
        <begin position="90"/>
        <end position="114"/>
    </location>
</feature>
<keyword evidence="8 9" id="KW-0012">Acyltransferase</keyword>
<comment type="similarity">
    <text evidence="2 9">Belongs to the CN hydrolase family. Apolipoprotein N-acyltransferase subfamily.</text>
</comment>
<evidence type="ECO:0000256" key="4">
    <source>
        <dbReference type="ARBA" id="ARBA00022679"/>
    </source>
</evidence>
<dbReference type="Pfam" id="PF00795">
    <property type="entry name" value="CN_hydrolase"/>
    <property type="match status" value="1"/>
</dbReference>
<keyword evidence="4 9" id="KW-0808">Transferase</keyword>
<evidence type="ECO:0000313" key="12">
    <source>
        <dbReference type="Proteomes" id="UP000608513"/>
    </source>
</evidence>
<keyword evidence="6 9" id="KW-1133">Transmembrane helix</keyword>
<accession>A0A923SBK3</accession>
<evidence type="ECO:0000256" key="8">
    <source>
        <dbReference type="ARBA" id="ARBA00023315"/>
    </source>
</evidence>
<dbReference type="GO" id="GO:0005886">
    <property type="term" value="C:plasma membrane"/>
    <property type="evidence" value="ECO:0007669"/>
    <property type="project" value="UniProtKB-SubCell"/>
</dbReference>
<dbReference type="EMBL" id="JACORT010000005">
    <property type="protein sequence ID" value="MBC5783955.1"/>
    <property type="molecule type" value="Genomic_DNA"/>
</dbReference>